<gene>
    <name evidence="2" type="ORF">SCAR479_09491</name>
</gene>
<dbReference type="Proteomes" id="UP001465668">
    <property type="component" value="Unassembled WGS sequence"/>
</dbReference>
<dbReference type="PANTHER" id="PTHR24148">
    <property type="entry name" value="ANKYRIN REPEAT DOMAIN-CONTAINING PROTEIN 39 HOMOLOG-RELATED"/>
    <property type="match status" value="1"/>
</dbReference>
<dbReference type="Pfam" id="PF26639">
    <property type="entry name" value="Het-6_barrel"/>
    <property type="match status" value="1"/>
</dbReference>
<reference evidence="2 3" key="1">
    <citation type="submission" date="2024-02" db="EMBL/GenBank/DDBJ databases">
        <title>First draft genome assembly of two strains of Seiridium cardinale.</title>
        <authorList>
            <person name="Emiliani G."/>
            <person name="Scali E."/>
        </authorList>
    </citation>
    <scope>NUCLEOTIDE SEQUENCE [LARGE SCALE GENOMIC DNA]</scope>
    <source>
        <strain evidence="2 3">BM-138-000479</strain>
    </source>
</reference>
<dbReference type="InterPro" id="IPR010730">
    <property type="entry name" value="HET"/>
</dbReference>
<evidence type="ECO:0000313" key="2">
    <source>
        <dbReference type="EMBL" id="KAK9773850.1"/>
    </source>
</evidence>
<sequence length="603" mass="68636">MESDNHKLYGDLPIGQNEFRLLKLAPARDMIAPIVLQLVNCDLDSDQWTYDAVSYRWEDSNNRCKITANGLSCSVTKSLGRALEYMRQESSERTLWIDGVCIDQDNVVERNNQVLKMGTIFSKAQNVRMWLGESAEHSDAAMKLMARLPLHDIDQTDSELVDTVLSDPVGGVALTKLLRRSYWQRMWILQEILLARNAVVHCGHLKAPWAHFKALDRVSADQRLWLSSQIREGWVWELRRAFFGIAQCCMTRAEAWSISNVLEPTRRLKSTDPRDKLYALIGLCGSAMGLTPDYSRTTCEVYAEFTRNHIVKDGNMSLLLTGGLWNSLNGPDIGLPSWVPDFRGLHGVDIRYVAANHLKHFNASLQENNAVATFPSHGDKSSRKCSIRGLLIDEVSKVLPLDKGEECRANVLATFGPPPMAPHFSRGHQLQNLFRISIFDDPTLHDGPTELMRQRAHERFTTLILGFAQDYFTIRSRHETAATYRKAVELLESFETTGNSLRHQFDKLTLDDPEALHWYREEYLIRSEETIDGTPSCMFSTVEDYIGKGPSNMVNGDWIAILYGCRLPVVLRPFRSYYRLVGGHRDPHTPRICTGFPRQTTEF</sequence>
<keyword evidence="3" id="KW-1185">Reference proteome</keyword>
<dbReference type="Pfam" id="PF06985">
    <property type="entry name" value="HET"/>
    <property type="match status" value="1"/>
</dbReference>
<evidence type="ECO:0000313" key="3">
    <source>
        <dbReference type="Proteomes" id="UP001465668"/>
    </source>
</evidence>
<organism evidence="2 3">
    <name type="scientific">Seiridium cardinale</name>
    <dbReference type="NCBI Taxonomy" id="138064"/>
    <lineage>
        <taxon>Eukaryota</taxon>
        <taxon>Fungi</taxon>
        <taxon>Dikarya</taxon>
        <taxon>Ascomycota</taxon>
        <taxon>Pezizomycotina</taxon>
        <taxon>Sordariomycetes</taxon>
        <taxon>Xylariomycetidae</taxon>
        <taxon>Amphisphaeriales</taxon>
        <taxon>Sporocadaceae</taxon>
        <taxon>Seiridium</taxon>
    </lineage>
</organism>
<evidence type="ECO:0000259" key="1">
    <source>
        <dbReference type="Pfam" id="PF06985"/>
    </source>
</evidence>
<dbReference type="PANTHER" id="PTHR24148:SF82">
    <property type="entry name" value="HETEROKARYON INCOMPATIBILITY DOMAIN-CONTAINING PROTEIN"/>
    <property type="match status" value="1"/>
</dbReference>
<feature type="domain" description="Heterokaryon incompatibility" evidence="1">
    <location>
        <begin position="50"/>
        <end position="191"/>
    </location>
</feature>
<protein>
    <submittedName>
        <fullName evidence="2">HET domain-containing protein</fullName>
    </submittedName>
</protein>
<comment type="caution">
    <text evidence="2">The sequence shown here is derived from an EMBL/GenBank/DDBJ whole genome shotgun (WGS) entry which is preliminary data.</text>
</comment>
<proteinExistence type="predicted"/>
<accession>A0ABR2XJ49</accession>
<name>A0ABR2XJ49_9PEZI</name>
<dbReference type="InterPro" id="IPR052895">
    <property type="entry name" value="HetReg/Transcr_Mod"/>
</dbReference>
<dbReference type="EMBL" id="JARVKM010000046">
    <property type="protein sequence ID" value="KAK9773850.1"/>
    <property type="molecule type" value="Genomic_DNA"/>
</dbReference>